<organism evidence="1 2">
    <name type="scientific">Aspergillus costaricaensis CBS 115574</name>
    <dbReference type="NCBI Taxonomy" id="1448317"/>
    <lineage>
        <taxon>Eukaryota</taxon>
        <taxon>Fungi</taxon>
        <taxon>Dikarya</taxon>
        <taxon>Ascomycota</taxon>
        <taxon>Pezizomycotina</taxon>
        <taxon>Eurotiomycetes</taxon>
        <taxon>Eurotiomycetidae</taxon>
        <taxon>Eurotiales</taxon>
        <taxon>Aspergillaceae</taxon>
        <taxon>Aspergillus</taxon>
        <taxon>Aspergillus subgen. Circumdati</taxon>
    </lineage>
</organism>
<name>A0ACD1ID61_9EURO</name>
<reference evidence="1" key="1">
    <citation type="submission" date="2018-02" db="EMBL/GenBank/DDBJ databases">
        <title>The genomes of Aspergillus section Nigri reveals drivers in fungal speciation.</title>
        <authorList>
            <consortium name="DOE Joint Genome Institute"/>
            <person name="Vesth T.C."/>
            <person name="Nybo J."/>
            <person name="Theobald S."/>
            <person name="Brandl J."/>
            <person name="Frisvad J.C."/>
            <person name="Nielsen K.F."/>
            <person name="Lyhne E.K."/>
            <person name="Kogle M.E."/>
            <person name="Kuo A."/>
            <person name="Riley R."/>
            <person name="Clum A."/>
            <person name="Nolan M."/>
            <person name="Lipzen A."/>
            <person name="Salamov A."/>
            <person name="Henrissat B."/>
            <person name="Wiebenga A."/>
            <person name="De vries R.P."/>
            <person name="Grigoriev I.V."/>
            <person name="Mortensen U.H."/>
            <person name="Andersen M.R."/>
            <person name="Baker S.E."/>
        </authorList>
    </citation>
    <scope>NUCLEOTIDE SEQUENCE</scope>
    <source>
        <strain evidence="1">CBS 115574</strain>
    </source>
</reference>
<keyword evidence="2" id="KW-1185">Reference proteome</keyword>
<dbReference type="Proteomes" id="UP000249748">
    <property type="component" value="Unassembled WGS sequence"/>
</dbReference>
<evidence type="ECO:0000313" key="2">
    <source>
        <dbReference type="Proteomes" id="UP000249748"/>
    </source>
</evidence>
<accession>A0ACD1ID61</accession>
<sequence length="518" mass="57784">MAARMLDDAYTSPKEEFLIGLLAAMEAGNPTEYCAGRGYDVTQPTIWEAFVMMGTAGPHFDLRLAGGVYRFADNEFGLFELFVNSAKSTIHVDGVLMDPVSVKEGVVSFVANDMLFIIQFQCGQPAGVEQSQPGFEGEIWPGSQEAQKTSISGRKYYSWGDSNDTTTDFSRDVVPAGGPGVSREKMEAAAAVRVDASFESIVVCMDLLNGCYDLQGGAAGSPFGPVMNSFIVLTGTILCAGAGAYVSKGNWPAAIGAGISGMGVSIAGVIVACLYKRFAFKQAYEMKYFIRQIGNKKEGDSEGLLSWDTIVERIESEVKRLTPDDLKQDSKTNAKIIQNRIEKAYNDEARAQVSQKAFDKYKGYRRIAGNDYREKLEAGVEAKFGDDIDPEIVGRRVLVEVDKAKARLEAKDLESQIEDLLIERDVIRQEWNQKLEDIPTTLPEEEREKEKERIDKIYEKEVERVENEKKEKDKEKTEAEEKGKLTDFEKLRKEFKEEIRDNRTRAKNVLDKNHLPPV</sequence>
<proteinExistence type="predicted"/>
<protein>
    <submittedName>
        <fullName evidence="1">Uncharacterized protein</fullName>
    </submittedName>
</protein>
<evidence type="ECO:0000313" key="1">
    <source>
        <dbReference type="EMBL" id="RAK88289.1"/>
    </source>
</evidence>
<dbReference type="EMBL" id="KZ824551">
    <property type="protein sequence ID" value="RAK88289.1"/>
    <property type="molecule type" value="Genomic_DNA"/>
</dbReference>
<gene>
    <name evidence="1" type="ORF">BO79DRAFT_287780</name>
</gene>